<evidence type="ECO:0000313" key="2">
    <source>
        <dbReference type="EMBL" id="KAJ8492286.1"/>
    </source>
</evidence>
<protein>
    <submittedName>
        <fullName evidence="2">Uncharacterized protein</fullName>
    </submittedName>
</protein>
<dbReference type="AlphaFoldDB" id="A0AAV8RB00"/>
<evidence type="ECO:0000256" key="1">
    <source>
        <dbReference type="SAM" id="MobiDB-lite"/>
    </source>
</evidence>
<feature type="compositionally biased region" description="Basic and acidic residues" evidence="1">
    <location>
        <begin position="58"/>
        <end position="69"/>
    </location>
</feature>
<reference evidence="2 3" key="1">
    <citation type="submission" date="2022-12" db="EMBL/GenBank/DDBJ databases">
        <title>Chromosome-scale assembly of the Ensete ventricosum genome.</title>
        <authorList>
            <person name="Dussert Y."/>
            <person name="Stocks J."/>
            <person name="Wendawek A."/>
            <person name="Woldeyes F."/>
            <person name="Nichols R.A."/>
            <person name="Borrell J.S."/>
        </authorList>
    </citation>
    <scope>NUCLEOTIDE SEQUENCE [LARGE SCALE GENOMIC DNA]</scope>
    <source>
        <strain evidence="3">cv. Maze</strain>
        <tissue evidence="2">Seeds</tissue>
    </source>
</reference>
<comment type="caution">
    <text evidence="2">The sequence shown here is derived from an EMBL/GenBank/DDBJ whole genome shotgun (WGS) entry which is preliminary data.</text>
</comment>
<proteinExistence type="predicted"/>
<dbReference type="Proteomes" id="UP001222027">
    <property type="component" value="Unassembled WGS sequence"/>
</dbReference>
<feature type="region of interest" description="Disordered" evidence="1">
    <location>
        <begin position="48"/>
        <end position="73"/>
    </location>
</feature>
<dbReference type="EMBL" id="JAQQAF010000004">
    <property type="protein sequence ID" value="KAJ8492286.1"/>
    <property type="molecule type" value="Genomic_DNA"/>
</dbReference>
<organism evidence="2 3">
    <name type="scientific">Ensete ventricosum</name>
    <name type="common">Abyssinian banana</name>
    <name type="synonym">Musa ensete</name>
    <dbReference type="NCBI Taxonomy" id="4639"/>
    <lineage>
        <taxon>Eukaryota</taxon>
        <taxon>Viridiplantae</taxon>
        <taxon>Streptophyta</taxon>
        <taxon>Embryophyta</taxon>
        <taxon>Tracheophyta</taxon>
        <taxon>Spermatophyta</taxon>
        <taxon>Magnoliopsida</taxon>
        <taxon>Liliopsida</taxon>
        <taxon>Zingiberales</taxon>
        <taxon>Musaceae</taxon>
        <taxon>Ensete</taxon>
    </lineage>
</organism>
<name>A0AAV8RB00_ENSVE</name>
<evidence type="ECO:0000313" key="3">
    <source>
        <dbReference type="Proteomes" id="UP001222027"/>
    </source>
</evidence>
<keyword evidence="3" id="KW-1185">Reference proteome</keyword>
<accession>A0AAV8RB00</accession>
<gene>
    <name evidence="2" type="ORF">OPV22_014007</name>
</gene>
<sequence length="102" mass="11408">MPSVPLLLLLVEGQQPGRWKEGMEVVPDKEELPPLEDQPELPVLVLQHADEAGNGESVQKHDTPEDKTKRTPSSLYPFASATFEIILRFLPPILDLVPEMEV</sequence>